<evidence type="ECO:0000313" key="7">
    <source>
        <dbReference type="EMBL" id="ADD41935.1"/>
    </source>
</evidence>
<dbReference type="STRING" id="446470.Snas_2245"/>
<dbReference type="InterPro" id="IPR035952">
    <property type="entry name" value="Rhomboid-like_sf"/>
</dbReference>
<evidence type="ECO:0000256" key="4">
    <source>
        <dbReference type="ARBA" id="ARBA00023136"/>
    </source>
</evidence>
<feature type="transmembrane region" description="Helical" evidence="5">
    <location>
        <begin position="152"/>
        <end position="170"/>
    </location>
</feature>
<dbReference type="PANTHER" id="PTHR43731">
    <property type="entry name" value="RHOMBOID PROTEASE"/>
    <property type="match status" value="1"/>
</dbReference>
<proteinExistence type="predicted"/>
<dbReference type="RefSeq" id="WP_013017506.1">
    <property type="nucleotide sequence ID" value="NC_013947.1"/>
</dbReference>
<reference evidence="7 8" key="1">
    <citation type="journal article" date="2009" name="Stand. Genomic Sci.">
        <title>Complete genome sequence of Stackebrandtia nassauensis type strain (LLR-40K-21).</title>
        <authorList>
            <person name="Munk C."/>
            <person name="Lapidus A."/>
            <person name="Copeland A."/>
            <person name="Jando M."/>
            <person name="Mayilraj S."/>
            <person name="Glavina Del Rio T."/>
            <person name="Nolan M."/>
            <person name="Chen F."/>
            <person name="Lucas S."/>
            <person name="Tice H."/>
            <person name="Cheng J.F."/>
            <person name="Han C."/>
            <person name="Detter J.C."/>
            <person name="Bruce D."/>
            <person name="Goodwin L."/>
            <person name="Chain P."/>
            <person name="Pitluck S."/>
            <person name="Goker M."/>
            <person name="Ovchinikova G."/>
            <person name="Pati A."/>
            <person name="Ivanova N."/>
            <person name="Mavromatis K."/>
            <person name="Chen A."/>
            <person name="Palaniappan K."/>
            <person name="Land M."/>
            <person name="Hauser L."/>
            <person name="Chang Y.J."/>
            <person name="Jeffries C.D."/>
            <person name="Bristow J."/>
            <person name="Eisen J.A."/>
            <person name="Markowitz V."/>
            <person name="Hugenholtz P."/>
            <person name="Kyrpides N.C."/>
            <person name="Klenk H.P."/>
        </authorList>
    </citation>
    <scope>NUCLEOTIDE SEQUENCE [LARGE SCALE GENOMIC DNA]</scope>
    <source>
        <strain evidence="8">DSM 44728 / CIP 108903 / NRRL B-16338 / NBRC 102104 / LLR-40K-21</strain>
    </source>
</reference>
<name>D3Q268_STANL</name>
<dbReference type="Gene3D" id="1.20.1540.10">
    <property type="entry name" value="Rhomboid-like"/>
    <property type="match status" value="1"/>
</dbReference>
<evidence type="ECO:0000256" key="5">
    <source>
        <dbReference type="SAM" id="Phobius"/>
    </source>
</evidence>
<feature type="domain" description="Peptidase S54 rhomboid" evidence="6">
    <location>
        <begin position="65"/>
        <end position="197"/>
    </location>
</feature>
<feature type="transmembrane region" description="Helical" evidence="5">
    <location>
        <begin position="52"/>
        <end position="71"/>
    </location>
</feature>
<protein>
    <submittedName>
        <fullName evidence="7">Rhomboid family protein</fullName>
    </submittedName>
</protein>
<keyword evidence="4 5" id="KW-0472">Membrane</keyword>
<comment type="subcellular location">
    <subcellularLocation>
        <location evidence="1">Membrane</location>
        <topology evidence="1">Multi-pass membrane protein</topology>
    </subcellularLocation>
</comment>
<dbReference type="InterPro" id="IPR022764">
    <property type="entry name" value="Peptidase_S54_rhomboid_dom"/>
</dbReference>
<accession>D3Q268</accession>
<dbReference type="EMBL" id="CP001778">
    <property type="protein sequence ID" value="ADD41935.1"/>
    <property type="molecule type" value="Genomic_DNA"/>
</dbReference>
<dbReference type="SUPFAM" id="SSF144091">
    <property type="entry name" value="Rhomboid-like"/>
    <property type="match status" value="1"/>
</dbReference>
<feature type="transmembrane region" description="Helical" evidence="5">
    <location>
        <begin position="123"/>
        <end position="140"/>
    </location>
</feature>
<keyword evidence="2 5" id="KW-0812">Transmembrane</keyword>
<dbReference type="Proteomes" id="UP000000844">
    <property type="component" value="Chromosome"/>
</dbReference>
<dbReference type="AlphaFoldDB" id="D3Q268"/>
<evidence type="ECO:0000256" key="3">
    <source>
        <dbReference type="ARBA" id="ARBA00022989"/>
    </source>
</evidence>
<evidence type="ECO:0000313" key="8">
    <source>
        <dbReference type="Proteomes" id="UP000000844"/>
    </source>
</evidence>
<sequence>MSFTSTPQSTPKVSTKWLNVKVAAILTGLFVALIWVLEALDYALPIDLDQWGIRSWSITGIFPGFIMAPVLHADFDHLIGNTVPVMVLGFLAAMRGLRHFFTATALIILIGGLGVWLLSSPGVLTVGASGMIFGYFGYLVGRGILSRRGWDIVIAVAVIILYGSIIWGIFPSDPFISWQGHLFGFIGGLAAAWILRKKYRKPADEVAG</sequence>
<feature type="transmembrane region" description="Helical" evidence="5">
    <location>
        <begin position="20"/>
        <end position="40"/>
    </location>
</feature>
<gene>
    <name evidence="7" type="ordered locus">Snas_2245</name>
</gene>
<keyword evidence="8" id="KW-1185">Reference proteome</keyword>
<dbReference type="KEGG" id="sna:Snas_2245"/>
<dbReference type="InterPro" id="IPR050925">
    <property type="entry name" value="Rhomboid_protease_S54"/>
</dbReference>
<evidence type="ECO:0000256" key="2">
    <source>
        <dbReference type="ARBA" id="ARBA00022692"/>
    </source>
</evidence>
<dbReference type="GO" id="GO:0016020">
    <property type="term" value="C:membrane"/>
    <property type="evidence" value="ECO:0007669"/>
    <property type="project" value="UniProtKB-SubCell"/>
</dbReference>
<dbReference type="eggNOG" id="COG0705">
    <property type="taxonomic scope" value="Bacteria"/>
</dbReference>
<evidence type="ECO:0000259" key="6">
    <source>
        <dbReference type="Pfam" id="PF01694"/>
    </source>
</evidence>
<dbReference type="MEROPS" id="S54.029"/>
<dbReference type="PANTHER" id="PTHR43731:SF9">
    <property type="entry name" value="SLR1461 PROTEIN"/>
    <property type="match status" value="1"/>
</dbReference>
<dbReference type="OrthoDB" id="465874at2"/>
<feature type="transmembrane region" description="Helical" evidence="5">
    <location>
        <begin position="100"/>
        <end position="117"/>
    </location>
</feature>
<dbReference type="HOGENOM" id="CLU_067823_2_0_11"/>
<dbReference type="GO" id="GO:0004252">
    <property type="term" value="F:serine-type endopeptidase activity"/>
    <property type="evidence" value="ECO:0007669"/>
    <property type="project" value="InterPro"/>
</dbReference>
<feature type="transmembrane region" description="Helical" evidence="5">
    <location>
        <begin position="176"/>
        <end position="195"/>
    </location>
</feature>
<organism evidence="7 8">
    <name type="scientific">Stackebrandtia nassauensis (strain DSM 44728 / CIP 108903 / NRRL B-16338 / NBRC 102104 / LLR-40K-21)</name>
    <dbReference type="NCBI Taxonomy" id="446470"/>
    <lineage>
        <taxon>Bacteria</taxon>
        <taxon>Bacillati</taxon>
        <taxon>Actinomycetota</taxon>
        <taxon>Actinomycetes</taxon>
        <taxon>Glycomycetales</taxon>
        <taxon>Glycomycetaceae</taxon>
        <taxon>Stackebrandtia</taxon>
    </lineage>
</organism>
<evidence type="ECO:0000256" key="1">
    <source>
        <dbReference type="ARBA" id="ARBA00004141"/>
    </source>
</evidence>
<dbReference type="Pfam" id="PF01694">
    <property type="entry name" value="Rhomboid"/>
    <property type="match status" value="1"/>
</dbReference>
<keyword evidence="3 5" id="KW-1133">Transmembrane helix</keyword>